<sequence length="71" mass="8014">MVGQEIDGMKQKKKHYAALEGLRSEDLYIETETAEMQVQIKEEIAANAGRSINDYLTQNLFVNTVLLVTVI</sequence>
<accession>A0A5N6K0E8</accession>
<evidence type="ECO:0000313" key="2">
    <source>
        <dbReference type="Proteomes" id="UP000326757"/>
    </source>
</evidence>
<dbReference type="AlphaFoldDB" id="A0A5N6K0E8"/>
<protein>
    <submittedName>
        <fullName evidence="1">Uncharacterized protein</fullName>
    </submittedName>
</protein>
<name>A0A5N6K0E8_MONLA</name>
<dbReference type="Proteomes" id="UP000326757">
    <property type="component" value="Unassembled WGS sequence"/>
</dbReference>
<comment type="caution">
    <text evidence="1">The sequence shown here is derived from an EMBL/GenBank/DDBJ whole genome shotgun (WGS) entry which is preliminary data.</text>
</comment>
<keyword evidence="2" id="KW-1185">Reference proteome</keyword>
<organism evidence="1 2">
    <name type="scientific">Monilinia laxa</name>
    <name type="common">Brown rot fungus</name>
    <name type="synonym">Sclerotinia laxa</name>
    <dbReference type="NCBI Taxonomy" id="61186"/>
    <lineage>
        <taxon>Eukaryota</taxon>
        <taxon>Fungi</taxon>
        <taxon>Dikarya</taxon>
        <taxon>Ascomycota</taxon>
        <taxon>Pezizomycotina</taxon>
        <taxon>Leotiomycetes</taxon>
        <taxon>Helotiales</taxon>
        <taxon>Sclerotiniaceae</taxon>
        <taxon>Monilinia</taxon>
    </lineage>
</organism>
<evidence type="ECO:0000313" key="1">
    <source>
        <dbReference type="EMBL" id="KAB8295266.1"/>
    </source>
</evidence>
<reference evidence="1 2" key="1">
    <citation type="submission" date="2019-06" db="EMBL/GenBank/DDBJ databases">
        <title>Genome Sequence of the Brown Rot Fungal Pathogen Monilinia laxa.</title>
        <authorList>
            <person name="De Miccolis Angelini R.M."/>
            <person name="Landi L."/>
            <person name="Abate D."/>
            <person name="Pollastro S."/>
            <person name="Romanazzi G."/>
            <person name="Faretra F."/>
        </authorList>
    </citation>
    <scope>NUCLEOTIDE SEQUENCE [LARGE SCALE GENOMIC DNA]</scope>
    <source>
        <strain evidence="1 2">Mlax316</strain>
    </source>
</reference>
<dbReference type="EMBL" id="VIGI01000010">
    <property type="protein sequence ID" value="KAB8295266.1"/>
    <property type="molecule type" value="Genomic_DNA"/>
</dbReference>
<proteinExistence type="predicted"/>
<gene>
    <name evidence="1" type="ORF">EYC80_007175</name>
</gene>